<evidence type="ECO:0000256" key="4">
    <source>
        <dbReference type="ARBA" id="ARBA00023136"/>
    </source>
</evidence>
<keyword evidence="6" id="KW-0503">Monooxygenase</keyword>
<evidence type="ECO:0000256" key="3">
    <source>
        <dbReference type="ARBA" id="ARBA00022989"/>
    </source>
</evidence>
<dbReference type="GO" id="GO:0004497">
    <property type="term" value="F:monooxygenase activity"/>
    <property type="evidence" value="ECO:0007669"/>
    <property type="project" value="UniProtKB-KW"/>
</dbReference>
<keyword evidence="3" id="KW-1133">Transmembrane helix</keyword>
<dbReference type="InterPro" id="IPR006694">
    <property type="entry name" value="Fatty_acid_hydroxylase"/>
</dbReference>
<dbReference type="GO" id="GO:0016020">
    <property type="term" value="C:membrane"/>
    <property type="evidence" value="ECO:0007669"/>
    <property type="project" value="UniProtKB-SubCell"/>
</dbReference>
<keyword evidence="7" id="KW-1185">Reference proteome</keyword>
<evidence type="ECO:0000259" key="5">
    <source>
        <dbReference type="Pfam" id="PF04116"/>
    </source>
</evidence>
<evidence type="ECO:0000313" key="7">
    <source>
        <dbReference type="Proteomes" id="UP000187283"/>
    </source>
</evidence>
<dbReference type="OrthoDB" id="1658724at2759"/>
<evidence type="ECO:0000256" key="1">
    <source>
        <dbReference type="ARBA" id="ARBA00004370"/>
    </source>
</evidence>
<reference evidence="6 7" key="1">
    <citation type="submission" date="2017-01" db="EMBL/GenBank/DDBJ databases">
        <authorList>
            <person name="Mah S.A."/>
            <person name="Swanson W.J."/>
            <person name="Moy G.W."/>
            <person name="Vacquier V.D."/>
        </authorList>
    </citation>
    <scope>NUCLEOTIDE SEQUENCE [LARGE SCALE GENOMIC DNA]</scope>
    <source>
        <strain evidence="6 7">GSMNP</strain>
    </source>
</reference>
<dbReference type="Pfam" id="PF04116">
    <property type="entry name" value="FA_hydroxylase"/>
    <property type="match status" value="1"/>
</dbReference>
<keyword evidence="4" id="KW-0472">Membrane</keyword>
<name>A0A1R1XBJ7_9FUNG</name>
<feature type="domain" description="Fatty acid hydroxylase" evidence="5">
    <location>
        <begin position="8"/>
        <end position="80"/>
    </location>
</feature>
<sequence length="84" mass="9731">MLGSFSFCYYFGNVHVISMFFWITFKLCQSIEAHSGYDIPFSINCFFPLSANPDHHDYHHMAFVSNFASSFIVWDRLIGTGAKY</sequence>
<dbReference type="GO" id="GO:0005506">
    <property type="term" value="F:iron ion binding"/>
    <property type="evidence" value="ECO:0007669"/>
    <property type="project" value="InterPro"/>
</dbReference>
<dbReference type="EMBL" id="LSSN01004178">
    <property type="protein sequence ID" value="OMJ12001.1"/>
    <property type="molecule type" value="Genomic_DNA"/>
</dbReference>
<dbReference type="InterPro" id="IPR050307">
    <property type="entry name" value="Sterol_Desaturase_Related"/>
</dbReference>
<comment type="caution">
    <text evidence="6">The sequence shown here is derived from an EMBL/GenBank/DDBJ whole genome shotgun (WGS) entry which is preliminary data.</text>
</comment>
<organism evidence="6 7">
    <name type="scientific">Smittium culicis</name>
    <dbReference type="NCBI Taxonomy" id="133412"/>
    <lineage>
        <taxon>Eukaryota</taxon>
        <taxon>Fungi</taxon>
        <taxon>Fungi incertae sedis</taxon>
        <taxon>Zoopagomycota</taxon>
        <taxon>Kickxellomycotina</taxon>
        <taxon>Harpellomycetes</taxon>
        <taxon>Harpellales</taxon>
        <taxon>Legeriomycetaceae</taxon>
        <taxon>Smittium</taxon>
    </lineage>
</organism>
<accession>A0A1R1XBJ7</accession>
<gene>
    <name evidence="6" type="ORF">AYI70_g9366</name>
</gene>
<dbReference type="Proteomes" id="UP000187283">
    <property type="component" value="Unassembled WGS sequence"/>
</dbReference>
<proteinExistence type="predicted"/>
<dbReference type="PANTHER" id="PTHR11863">
    <property type="entry name" value="STEROL DESATURASE"/>
    <property type="match status" value="1"/>
</dbReference>
<dbReference type="AlphaFoldDB" id="A0A1R1XBJ7"/>
<evidence type="ECO:0000256" key="2">
    <source>
        <dbReference type="ARBA" id="ARBA00022692"/>
    </source>
</evidence>
<protein>
    <submittedName>
        <fullName evidence="6">Methylsterol monooxygenase</fullName>
    </submittedName>
</protein>
<dbReference type="STRING" id="133412.A0A1R1XBJ7"/>
<keyword evidence="2" id="KW-0812">Transmembrane</keyword>
<comment type="subcellular location">
    <subcellularLocation>
        <location evidence="1">Membrane</location>
    </subcellularLocation>
</comment>
<keyword evidence="6" id="KW-0560">Oxidoreductase</keyword>
<dbReference type="GO" id="GO:0008610">
    <property type="term" value="P:lipid biosynthetic process"/>
    <property type="evidence" value="ECO:0007669"/>
    <property type="project" value="InterPro"/>
</dbReference>
<evidence type="ECO:0000313" key="6">
    <source>
        <dbReference type="EMBL" id="OMJ12001.1"/>
    </source>
</evidence>